<dbReference type="SUPFAM" id="SSF54106">
    <property type="entry name" value="LysM domain"/>
    <property type="match status" value="1"/>
</dbReference>
<dbReference type="Pfam" id="PF14559">
    <property type="entry name" value="TPR_19"/>
    <property type="match status" value="1"/>
</dbReference>
<dbReference type="RefSeq" id="WP_246454905.1">
    <property type="nucleotide sequence ID" value="NZ_AP027362.1"/>
</dbReference>
<name>A0A7X0NG25_9GAMM</name>
<dbReference type="Gene3D" id="3.10.350.10">
    <property type="entry name" value="LysM domain"/>
    <property type="match status" value="1"/>
</dbReference>
<keyword evidence="1" id="KW-0677">Repeat</keyword>
<feature type="domain" description="LysM" evidence="4">
    <location>
        <begin position="375"/>
        <end position="419"/>
    </location>
</feature>
<evidence type="ECO:0000256" key="3">
    <source>
        <dbReference type="PROSITE-ProRule" id="PRU00339"/>
    </source>
</evidence>
<dbReference type="InterPro" id="IPR036779">
    <property type="entry name" value="LysM_dom_sf"/>
</dbReference>
<gene>
    <name evidence="5" type="ORF">HNQ55_001220</name>
</gene>
<evidence type="ECO:0000313" key="5">
    <source>
        <dbReference type="EMBL" id="MBB6542720.1"/>
    </source>
</evidence>
<dbReference type="PANTHER" id="PTHR45586">
    <property type="entry name" value="TPR REPEAT-CONTAINING PROTEIN PA4667"/>
    <property type="match status" value="1"/>
</dbReference>
<dbReference type="PANTHER" id="PTHR45586:SF1">
    <property type="entry name" value="LIPOPOLYSACCHARIDE ASSEMBLY PROTEIN B"/>
    <property type="match status" value="1"/>
</dbReference>
<dbReference type="SMART" id="SM00257">
    <property type="entry name" value="LysM"/>
    <property type="match status" value="1"/>
</dbReference>
<dbReference type="CDD" id="cd00118">
    <property type="entry name" value="LysM"/>
    <property type="match status" value="1"/>
</dbReference>
<dbReference type="InterPro" id="IPR011990">
    <property type="entry name" value="TPR-like_helical_dom_sf"/>
</dbReference>
<feature type="repeat" description="TPR" evidence="3">
    <location>
        <begin position="145"/>
        <end position="178"/>
    </location>
</feature>
<dbReference type="PROSITE" id="PS51257">
    <property type="entry name" value="PROKAR_LIPOPROTEIN"/>
    <property type="match status" value="1"/>
</dbReference>
<organism evidence="5 6">
    <name type="scientific">Thalassotalea piscium</name>
    <dbReference type="NCBI Taxonomy" id="1230533"/>
    <lineage>
        <taxon>Bacteria</taxon>
        <taxon>Pseudomonadati</taxon>
        <taxon>Pseudomonadota</taxon>
        <taxon>Gammaproteobacteria</taxon>
        <taxon>Alteromonadales</taxon>
        <taxon>Colwelliaceae</taxon>
        <taxon>Thalassotalea</taxon>
    </lineage>
</organism>
<feature type="repeat" description="TPR" evidence="3">
    <location>
        <begin position="75"/>
        <end position="108"/>
    </location>
</feature>
<dbReference type="Proteomes" id="UP000537141">
    <property type="component" value="Unassembled WGS sequence"/>
</dbReference>
<evidence type="ECO:0000313" key="6">
    <source>
        <dbReference type="Proteomes" id="UP000537141"/>
    </source>
</evidence>
<dbReference type="PROSITE" id="PS51782">
    <property type="entry name" value="LYSM"/>
    <property type="match status" value="1"/>
</dbReference>
<evidence type="ECO:0000259" key="4">
    <source>
        <dbReference type="PROSITE" id="PS51782"/>
    </source>
</evidence>
<evidence type="ECO:0000256" key="1">
    <source>
        <dbReference type="ARBA" id="ARBA00022737"/>
    </source>
</evidence>
<dbReference type="NCBIfam" id="TIGR02521">
    <property type="entry name" value="type_IV_pilW"/>
    <property type="match status" value="1"/>
</dbReference>
<dbReference type="InterPro" id="IPR013360">
    <property type="entry name" value="Pilus_4_PilW"/>
</dbReference>
<keyword evidence="2 3" id="KW-0802">TPR repeat</keyword>
<dbReference type="SMART" id="SM00028">
    <property type="entry name" value="TPR"/>
    <property type="match status" value="4"/>
</dbReference>
<accession>A0A7X0NG25</accession>
<dbReference type="Pfam" id="PF01476">
    <property type="entry name" value="LysM"/>
    <property type="match status" value="1"/>
</dbReference>
<sequence>MNKIVLSLLCLNFVTGCVTQRFDGADSKPMVQNESTNNEIAMTRISLGLGYLKMGNTTQAKLNLEKAKRFSPNLVQVYTAFAHYYDTVSEPELAIESYEKALSIQSDDADTLNNYGAFLCKHEQYEASEKQFLKAIAVPSYLLVSQSYQNLAICQLKAKQFEQAEAYLEKAILHSPSNARVLLQMVRLQYAKGDYKSAQTFFQRYEKSTRRFTPDALALAFKVFEKQHNRSTAKNYASMLVKMFPASYEAKQYLTNGLTTIEADQLAAEYLLASTENNKPKKRVVVLSPKKPNKVKTSIALVDKEKTASHSEVTEKAAANIQLTQAETKAVEENTQLDKQKKEVVSSAVVAITASDNAVENRKKHNNDQRMLTIPIHVVQKGESLFSISKKYNIHMKAIERWNKISRKSVLSLGQVLYIANPNKAVKSQEN</sequence>
<dbReference type="EMBL" id="JACHHU010000007">
    <property type="protein sequence ID" value="MBB6542720.1"/>
    <property type="molecule type" value="Genomic_DNA"/>
</dbReference>
<dbReference type="InterPro" id="IPR019734">
    <property type="entry name" value="TPR_rpt"/>
</dbReference>
<dbReference type="Pfam" id="PF13181">
    <property type="entry name" value="TPR_8"/>
    <property type="match status" value="1"/>
</dbReference>
<reference evidence="5 6" key="1">
    <citation type="submission" date="2020-08" db="EMBL/GenBank/DDBJ databases">
        <title>Genomic Encyclopedia of Type Strains, Phase IV (KMG-IV): sequencing the most valuable type-strain genomes for metagenomic binning, comparative biology and taxonomic classification.</title>
        <authorList>
            <person name="Goeker M."/>
        </authorList>
    </citation>
    <scope>NUCLEOTIDE SEQUENCE [LARGE SCALE GENOMIC DNA]</scope>
    <source>
        <strain evidence="5 6">DSM 26287</strain>
    </source>
</reference>
<dbReference type="InterPro" id="IPR018392">
    <property type="entry name" value="LysM"/>
</dbReference>
<dbReference type="PROSITE" id="PS50005">
    <property type="entry name" value="TPR"/>
    <property type="match status" value="2"/>
</dbReference>
<dbReference type="SUPFAM" id="SSF48452">
    <property type="entry name" value="TPR-like"/>
    <property type="match status" value="1"/>
</dbReference>
<dbReference type="Gene3D" id="1.25.40.10">
    <property type="entry name" value="Tetratricopeptide repeat domain"/>
    <property type="match status" value="1"/>
</dbReference>
<protein>
    <submittedName>
        <fullName evidence="5">Type IV pilus assembly protein PilF</fullName>
    </submittedName>
</protein>
<proteinExistence type="predicted"/>
<dbReference type="InterPro" id="IPR051012">
    <property type="entry name" value="CellSynth/LPSAsmb/PSIAsmb"/>
</dbReference>
<comment type="caution">
    <text evidence="5">The sequence shown here is derived from an EMBL/GenBank/DDBJ whole genome shotgun (WGS) entry which is preliminary data.</text>
</comment>
<evidence type="ECO:0000256" key="2">
    <source>
        <dbReference type="ARBA" id="ARBA00022803"/>
    </source>
</evidence>
<keyword evidence="6" id="KW-1185">Reference proteome</keyword>
<dbReference type="AlphaFoldDB" id="A0A7X0NG25"/>